<keyword evidence="2" id="KW-0732">Signal</keyword>
<feature type="signal peptide" evidence="2">
    <location>
        <begin position="1"/>
        <end position="20"/>
    </location>
</feature>
<protein>
    <submittedName>
        <fullName evidence="3">YhcN/YlaJ family sporulation lipoprotein</fullName>
    </submittedName>
</protein>
<dbReference type="InterPro" id="IPR019076">
    <property type="entry name" value="Spore_lipoprot_YhcN/YlaJ-like"/>
</dbReference>
<evidence type="ECO:0000256" key="2">
    <source>
        <dbReference type="SAM" id="SignalP"/>
    </source>
</evidence>
<sequence length="183" mass="20400">MKLKVFTIGLLASFSLVACQAEQETGQEEGNGNNNGVENTQFERTTDQDNNEANMNKQGDNDRGMQHNTNYDVADKAAERISKDVKNVENAYVLKTRNNAYVAAELNNQNGDAEDVSGEVEDQITKIVKDTDQDIDNVYISTNPDFVDLTNNYVNDVDEGEPVQGFFREFGEMVDRVFPDANA</sequence>
<name>A0ABW2EK47_9BACI</name>
<organism evidence="3 4">
    <name type="scientific">Halobacillus seohaensis</name>
    <dbReference type="NCBI Taxonomy" id="447421"/>
    <lineage>
        <taxon>Bacteria</taxon>
        <taxon>Bacillati</taxon>
        <taxon>Bacillota</taxon>
        <taxon>Bacilli</taxon>
        <taxon>Bacillales</taxon>
        <taxon>Bacillaceae</taxon>
        <taxon>Halobacillus</taxon>
    </lineage>
</organism>
<dbReference type="InterPro" id="IPR014247">
    <property type="entry name" value="Spore_lipoprot_YhcN/YlaJ"/>
</dbReference>
<dbReference type="EMBL" id="JBHSZV010000032">
    <property type="protein sequence ID" value="MFC7062700.1"/>
    <property type="molecule type" value="Genomic_DNA"/>
</dbReference>
<dbReference type="Proteomes" id="UP001596410">
    <property type="component" value="Unassembled WGS sequence"/>
</dbReference>
<feature type="compositionally biased region" description="Low complexity" evidence="1">
    <location>
        <begin position="24"/>
        <end position="40"/>
    </location>
</feature>
<dbReference type="Pfam" id="PF09580">
    <property type="entry name" value="Spore_YhcN_YlaJ"/>
    <property type="match status" value="1"/>
</dbReference>
<evidence type="ECO:0000313" key="4">
    <source>
        <dbReference type="Proteomes" id="UP001596410"/>
    </source>
</evidence>
<evidence type="ECO:0000256" key="1">
    <source>
        <dbReference type="SAM" id="MobiDB-lite"/>
    </source>
</evidence>
<feature type="chain" id="PRO_5047422294" evidence="2">
    <location>
        <begin position="21"/>
        <end position="183"/>
    </location>
</feature>
<accession>A0ABW2EK47</accession>
<dbReference type="PROSITE" id="PS51257">
    <property type="entry name" value="PROKAR_LIPOPROTEIN"/>
    <property type="match status" value="1"/>
</dbReference>
<reference evidence="4" key="1">
    <citation type="journal article" date="2019" name="Int. J. Syst. Evol. Microbiol.">
        <title>The Global Catalogue of Microorganisms (GCM) 10K type strain sequencing project: providing services to taxonomists for standard genome sequencing and annotation.</title>
        <authorList>
            <consortium name="The Broad Institute Genomics Platform"/>
            <consortium name="The Broad Institute Genome Sequencing Center for Infectious Disease"/>
            <person name="Wu L."/>
            <person name="Ma J."/>
        </authorList>
    </citation>
    <scope>NUCLEOTIDE SEQUENCE [LARGE SCALE GENOMIC DNA]</scope>
    <source>
        <strain evidence="4">CGMCC 4.1621</strain>
    </source>
</reference>
<keyword evidence="4" id="KW-1185">Reference proteome</keyword>
<gene>
    <name evidence="3" type="ORF">ACFQIC_12630</name>
</gene>
<dbReference type="NCBIfam" id="TIGR02898">
    <property type="entry name" value="spore_YhcN_YlaJ"/>
    <property type="match status" value="1"/>
</dbReference>
<comment type="caution">
    <text evidence="3">The sequence shown here is derived from an EMBL/GenBank/DDBJ whole genome shotgun (WGS) entry which is preliminary data.</text>
</comment>
<feature type="region of interest" description="Disordered" evidence="1">
    <location>
        <begin position="24"/>
        <end position="68"/>
    </location>
</feature>
<proteinExistence type="predicted"/>
<dbReference type="RefSeq" id="WP_204709591.1">
    <property type="nucleotide sequence ID" value="NZ_JBHSZV010000032.1"/>
</dbReference>
<evidence type="ECO:0000313" key="3">
    <source>
        <dbReference type="EMBL" id="MFC7062700.1"/>
    </source>
</evidence>
<keyword evidence="3" id="KW-0449">Lipoprotein</keyword>